<feature type="compositionally biased region" description="Polar residues" evidence="1">
    <location>
        <begin position="61"/>
        <end position="105"/>
    </location>
</feature>
<accession>A0AAJ0HZE8</accession>
<dbReference type="RefSeq" id="XP_062688419.1">
    <property type="nucleotide sequence ID" value="XM_062841359.1"/>
</dbReference>
<proteinExistence type="predicted"/>
<evidence type="ECO:0000256" key="1">
    <source>
        <dbReference type="SAM" id="MobiDB-lite"/>
    </source>
</evidence>
<dbReference type="AlphaFoldDB" id="A0AAJ0HZE8"/>
<dbReference type="EMBL" id="JAULSX010000010">
    <property type="protein sequence ID" value="KAK3485515.1"/>
    <property type="molecule type" value="Genomic_DNA"/>
</dbReference>
<feature type="region of interest" description="Disordered" evidence="1">
    <location>
        <begin position="201"/>
        <end position="260"/>
    </location>
</feature>
<organism evidence="2 3">
    <name type="scientific">Neurospora hispaniola</name>
    <dbReference type="NCBI Taxonomy" id="588809"/>
    <lineage>
        <taxon>Eukaryota</taxon>
        <taxon>Fungi</taxon>
        <taxon>Dikarya</taxon>
        <taxon>Ascomycota</taxon>
        <taxon>Pezizomycotina</taxon>
        <taxon>Sordariomycetes</taxon>
        <taxon>Sordariomycetidae</taxon>
        <taxon>Sordariales</taxon>
        <taxon>Sordariaceae</taxon>
        <taxon>Neurospora</taxon>
    </lineage>
</organism>
<protein>
    <submittedName>
        <fullName evidence="2">Uncharacterized protein</fullName>
    </submittedName>
</protein>
<comment type="caution">
    <text evidence="2">The sequence shown here is derived from an EMBL/GenBank/DDBJ whole genome shotgun (WGS) entry which is preliminary data.</text>
</comment>
<sequence length="260" mass="28163">MQTAKGKPPVLSYAAALKTGLAVPEISRENNRSKSPGECSPTASSKSDADTSHATQGAAGSLSSEPSKSGNSTDSSDQPLTTFRSTQTCRPLPNNPTQPSQSSQDCPPRLKPRSSALFLRGMVANCGCLYIVKTGISGFPSYRDFLESGFPMRSRCSLCNVLVTEIRFNKDVEAEVTEIIQWDEEEQYGYSEDLVEIYNDEDADDHDSSQGSQSQGESDEDMEGDSYGGIWGDYCEDVVDEASDTDDEGSEEEKVGVCLR</sequence>
<feature type="compositionally biased region" description="Acidic residues" evidence="1">
    <location>
        <begin position="234"/>
        <end position="251"/>
    </location>
</feature>
<evidence type="ECO:0000313" key="3">
    <source>
        <dbReference type="Proteomes" id="UP001285908"/>
    </source>
</evidence>
<feature type="region of interest" description="Disordered" evidence="1">
    <location>
        <begin position="21"/>
        <end position="109"/>
    </location>
</feature>
<name>A0AAJ0HZE8_9PEZI</name>
<dbReference type="GeneID" id="87878981"/>
<dbReference type="Proteomes" id="UP001285908">
    <property type="component" value="Unassembled WGS sequence"/>
</dbReference>
<evidence type="ECO:0000313" key="2">
    <source>
        <dbReference type="EMBL" id="KAK3485515.1"/>
    </source>
</evidence>
<gene>
    <name evidence="2" type="ORF">B0T23DRAFT_49483</name>
</gene>
<keyword evidence="3" id="KW-1185">Reference proteome</keyword>
<reference evidence="2 3" key="1">
    <citation type="journal article" date="2023" name="Mol. Phylogenet. Evol.">
        <title>Genome-scale phylogeny and comparative genomics of the fungal order Sordariales.</title>
        <authorList>
            <person name="Hensen N."/>
            <person name="Bonometti L."/>
            <person name="Westerberg I."/>
            <person name="Brannstrom I.O."/>
            <person name="Guillou S."/>
            <person name="Cros-Aarteil S."/>
            <person name="Calhoun S."/>
            <person name="Haridas S."/>
            <person name="Kuo A."/>
            <person name="Mondo S."/>
            <person name="Pangilinan J."/>
            <person name="Riley R."/>
            <person name="LaButti K."/>
            <person name="Andreopoulos B."/>
            <person name="Lipzen A."/>
            <person name="Chen C."/>
            <person name="Yan M."/>
            <person name="Daum C."/>
            <person name="Ng V."/>
            <person name="Clum A."/>
            <person name="Steindorff A."/>
            <person name="Ohm R.A."/>
            <person name="Martin F."/>
            <person name="Silar P."/>
            <person name="Natvig D.O."/>
            <person name="Lalanne C."/>
            <person name="Gautier V."/>
            <person name="Ament-Velasquez S.L."/>
            <person name="Kruys A."/>
            <person name="Hutchinson M.I."/>
            <person name="Powell A.J."/>
            <person name="Barry K."/>
            <person name="Miller A.N."/>
            <person name="Grigoriev I.V."/>
            <person name="Debuchy R."/>
            <person name="Gladieux P."/>
            <person name="Hiltunen Thoren M."/>
            <person name="Johannesson H."/>
        </authorList>
    </citation>
    <scope>NUCLEOTIDE SEQUENCE [LARGE SCALE GENOMIC DNA]</scope>
    <source>
        <strain evidence="2 3">FGSC 10403</strain>
    </source>
</reference>